<dbReference type="AlphaFoldDB" id="A0A8S9R2P0"/>
<name>A0A8S9R2P0_BRACR</name>
<keyword evidence="1" id="KW-1133">Transmembrane helix</keyword>
<accession>A0A8S9R2P0</accession>
<dbReference type="Proteomes" id="UP000712600">
    <property type="component" value="Unassembled WGS sequence"/>
</dbReference>
<dbReference type="EMBL" id="QGKX02000996">
    <property type="protein sequence ID" value="KAF3555361.1"/>
    <property type="molecule type" value="Genomic_DNA"/>
</dbReference>
<sequence>MGFHNHLSAKEKAPEFFFSFLFSFVFCFLIFSVIRRNPPPLLSASPSETIDESVGHGVSSVFSVKRALETHREDSMIWMLITVRRGQHDFDADYRHKRTALPPKSLFNSSILDNFRPRLELLVSDAVKRQMTKDDEKHQKEGELLVLLTDGRKLMGTLFFLIN</sequence>
<proteinExistence type="predicted"/>
<evidence type="ECO:0000313" key="3">
    <source>
        <dbReference type="Proteomes" id="UP000712600"/>
    </source>
</evidence>
<organism evidence="2 3">
    <name type="scientific">Brassica cretica</name>
    <name type="common">Mustard</name>
    <dbReference type="NCBI Taxonomy" id="69181"/>
    <lineage>
        <taxon>Eukaryota</taxon>
        <taxon>Viridiplantae</taxon>
        <taxon>Streptophyta</taxon>
        <taxon>Embryophyta</taxon>
        <taxon>Tracheophyta</taxon>
        <taxon>Spermatophyta</taxon>
        <taxon>Magnoliopsida</taxon>
        <taxon>eudicotyledons</taxon>
        <taxon>Gunneridae</taxon>
        <taxon>Pentapetalae</taxon>
        <taxon>rosids</taxon>
        <taxon>malvids</taxon>
        <taxon>Brassicales</taxon>
        <taxon>Brassicaceae</taxon>
        <taxon>Brassiceae</taxon>
        <taxon>Brassica</taxon>
    </lineage>
</organism>
<gene>
    <name evidence="2" type="ORF">F2Q69_00014112</name>
</gene>
<comment type="caution">
    <text evidence="2">The sequence shown here is derived from an EMBL/GenBank/DDBJ whole genome shotgun (WGS) entry which is preliminary data.</text>
</comment>
<keyword evidence="1" id="KW-0812">Transmembrane</keyword>
<feature type="transmembrane region" description="Helical" evidence="1">
    <location>
        <begin position="16"/>
        <end position="34"/>
    </location>
</feature>
<keyword evidence="1" id="KW-0472">Membrane</keyword>
<evidence type="ECO:0000313" key="2">
    <source>
        <dbReference type="EMBL" id="KAF3555361.1"/>
    </source>
</evidence>
<reference evidence="2" key="1">
    <citation type="submission" date="2019-12" db="EMBL/GenBank/DDBJ databases">
        <title>Genome sequencing and annotation of Brassica cretica.</title>
        <authorList>
            <person name="Studholme D.J."/>
            <person name="Sarris P."/>
        </authorList>
    </citation>
    <scope>NUCLEOTIDE SEQUENCE</scope>
    <source>
        <strain evidence="2">PFS-109/04</strain>
        <tissue evidence="2">Leaf</tissue>
    </source>
</reference>
<protein>
    <submittedName>
        <fullName evidence="2">Uncharacterized protein</fullName>
    </submittedName>
</protein>
<evidence type="ECO:0000256" key="1">
    <source>
        <dbReference type="SAM" id="Phobius"/>
    </source>
</evidence>